<sequence>MQGKLGDYIVLCKQKNKNLEVTKLVGISYSKGILDKPQRKASTSYLKTGWIAKKGEFVVDLVNVQHNNHLSVDINRSEEPIVISHIYNVFKISNPLLVGEYLLLLLKNSVMEHRLKYACHGSVRGTLSWDNFSGIPIFVPELKDQESIVNKYQTVTKYIEVKKRINELLERKMKAYFHILFDDLKDYEMRSFGELFTIIRGGRPPRSNRWLEELYFCKEGGVPWLQVRDITKKEFKFVRNTAEQLTEQGFKRGNCSIVSPNDLIFIHNASSKQLGNIYVNSCDLTINSNFWALSNNLPCGGGINVVCP</sequence>
<dbReference type="GO" id="GO:0009307">
    <property type="term" value="P:DNA restriction-modification system"/>
    <property type="evidence" value="ECO:0007669"/>
    <property type="project" value="UniProtKB-KW"/>
</dbReference>
<keyword evidence="3" id="KW-0238">DNA-binding</keyword>
<dbReference type="GO" id="GO:0003677">
    <property type="term" value="F:DNA binding"/>
    <property type="evidence" value="ECO:0007669"/>
    <property type="project" value="UniProtKB-KW"/>
</dbReference>
<evidence type="ECO:0000313" key="6">
    <source>
        <dbReference type="Proteomes" id="UP000009005"/>
    </source>
</evidence>
<evidence type="ECO:0000259" key="4">
    <source>
        <dbReference type="Pfam" id="PF01420"/>
    </source>
</evidence>
<evidence type="ECO:0000313" key="5">
    <source>
        <dbReference type="EMBL" id="AFN65283.1"/>
    </source>
</evidence>
<evidence type="ECO:0000256" key="2">
    <source>
        <dbReference type="ARBA" id="ARBA00022747"/>
    </source>
</evidence>
<proteinExistence type="inferred from homology"/>
<evidence type="ECO:0000256" key="1">
    <source>
        <dbReference type="ARBA" id="ARBA00010923"/>
    </source>
</evidence>
<name>I6Z6T2_MYCWM</name>
<evidence type="ECO:0000256" key="3">
    <source>
        <dbReference type="ARBA" id="ARBA00023125"/>
    </source>
</evidence>
<dbReference type="HOGENOM" id="CLU_058614_0_0_14"/>
<accession>I6Z6T2</accession>
<dbReference type="EMBL" id="CP003703">
    <property type="protein sequence ID" value="AFN65283.1"/>
    <property type="molecule type" value="Genomic_DNA"/>
</dbReference>
<dbReference type="InterPro" id="IPR052021">
    <property type="entry name" value="Type-I_RS_S_subunit"/>
</dbReference>
<organism evidence="5 6">
    <name type="scientific">Mycoplasma wenyonii (strain Massachusetts)</name>
    <name type="common">Eperythrozoon wenyonii</name>
    <dbReference type="NCBI Taxonomy" id="1197325"/>
    <lineage>
        <taxon>Bacteria</taxon>
        <taxon>Bacillati</taxon>
        <taxon>Mycoplasmatota</taxon>
        <taxon>Mollicutes</taxon>
        <taxon>Mycoplasmataceae</taxon>
        <taxon>Mycoplasma</taxon>
    </lineage>
</organism>
<dbReference type="Pfam" id="PF01420">
    <property type="entry name" value="Methylase_S"/>
    <property type="match status" value="1"/>
</dbReference>
<keyword evidence="6" id="KW-1185">Reference proteome</keyword>
<dbReference type="SUPFAM" id="SSF116734">
    <property type="entry name" value="DNA methylase specificity domain"/>
    <property type="match status" value="2"/>
</dbReference>
<dbReference type="RefSeq" id="WP_014849993.1">
    <property type="nucleotide sequence ID" value="NC_018149.1"/>
</dbReference>
<dbReference type="STRING" id="1197325.WEN_02480"/>
<dbReference type="OrthoDB" id="9795776at2"/>
<dbReference type="REBASE" id="53473">
    <property type="entry name" value="S.MweMORF2475P"/>
</dbReference>
<dbReference type="PANTHER" id="PTHR30408">
    <property type="entry name" value="TYPE-1 RESTRICTION ENZYME ECOKI SPECIFICITY PROTEIN"/>
    <property type="match status" value="1"/>
</dbReference>
<dbReference type="Proteomes" id="UP000009005">
    <property type="component" value="Chromosome"/>
</dbReference>
<keyword evidence="2" id="KW-0680">Restriction system</keyword>
<dbReference type="InterPro" id="IPR000055">
    <property type="entry name" value="Restrct_endonuc_typeI_TRD"/>
</dbReference>
<dbReference type="KEGG" id="mwe:WEN_02480"/>
<reference evidence="5 6" key="1">
    <citation type="journal article" date="2012" name="J. Bacteriol.">
        <title>Complete genome sequence of Mycoplasma wenyonii strain Massachusetts.</title>
        <authorList>
            <person name="Dos Santos A.P."/>
            <person name="Guimaraes A.M."/>
            <person name="do Nascimento N.C."/>
            <person name="Sanmiguel P.J."/>
            <person name="Messick J.B."/>
        </authorList>
    </citation>
    <scope>NUCLEOTIDE SEQUENCE [LARGE SCALE GENOMIC DNA]</scope>
    <source>
        <strain evidence="5 6">Massachusetts</strain>
    </source>
</reference>
<dbReference type="PANTHER" id="PTHR30408:SF12">
    <property type="entry name" value="TYPE I RESTRICTION ENZYME MJAVIII SPECIFICITY SUBUNIT"/>
    <property type="match status" value="1"/>
</dbReference>
<dbReference type="AlphaFoldDB" id="I6Z6T2"/>
<protein>
    <recommendedName>
        <fullName evidence="4">Type I restriction modification DNA specificity domain-containing protein</fullName>
    </recommendedName>
</protein>
<dbReference type="InterPro" id="IPR044946">
    <property type="entry name" value="Restrct_endonuc_typeI_TRD_sf"/>
</dbReference>
<comment type="similarity">
    <text evidence="1">Belongs to the type-I restriction system S methylase family.</text>
</comment>
<dbReference type="PATRIC" id="fig|1197325.3.peg.533"/>
<gene>
    <name evidence="5" type="ordered locus">WEN_02480</name>
</gene>
<feature type="domain" description="Type I restriction modification DNA specificity" evidence="4">
    <location>
        <begin position="83"/>
        <end position="171"/>
    </location>
</feature>
<dbReference type="Gene3D" id="3.90.220.20">
    <property type="entry name" value="DNA methylase specificity domains"/>
    <property type="match status" value="2"/>
</dbReference>